<reference evidence="2 3" key="1">
    <citation type="submission" date="2016-02" db="EMBL/GenBank/DDBJ databases">
        <title>Gardnerella vaginalis Subgroups Defined by cpn60 Sequencing and Sialidase Activity in Isolates from Canada, Belgium and Kenya.</title>
        <authorList>
            <person name="Schellenberg J."/>
            <person name="Paramel Jayaprakash T."/>
            <person name="Withana Gamage N."/>
            <person name="Patterson M.H."/>
            <person name="Vaneechoutte M."/>
            <person name="Hill J.E."/>
        </authorList>
    </citation>
    <scope>NUCLEOTIDE SEQUENCE [LARGE SCALE GENOMIC DNA]</scope>
    <source>
        <strain evidence="2 3">N144</strain>
    </source>
</reference>
<evidence type="ECO:0000313" key="3">
    <source>
        <dbReference type="Proteomes" id="UP000258533"/>
    </source>
</evidence>
<proteinExistence type="predicted"/>
<dbReference type="RefSeq" id="WP_116689650.1">
    <property type="nucleotide sequence ID" value="NZ_LRTT01000001.1"/>
</dbReference>
<gene>
    <name evidence="2" type="ORF">AXE73_04080</name>
</gene>
<accession>A0A3E1IXQ8</accession>
<evidence type="ECO:0008006" key="4">
    <source>
        <dbReference type="Google" id="ProtNLM"/>
    </source>
</evidence>
<dbReference type="AlphaFoldDB" id="A0A3E1IXQ8"/>
<name>A0A3E1IXQ8_GARVA</name>
<organism evidence="2 3">
    <name type="scientific">Gardnerella vaginalis</name>
    <dbReference type="NCBI Taxonomy" id="2702"/>
    <lineage>
        <taxon>Bacteria</taxon>
        <taxon>Bacillati</taxon>
        <taxon>Actinomycetota</taxon>
        <taxon>Actinomycetes</taxon>
        <taxon>Bifidobacteriales</taxon>
        <taxon>Bifidobacteriaceae</taxon>
        <taxon>Gardnerella</taxon>
    </lineage>
</organism>
<comment type="caution">
    <text evidence="2">The sequence shown here is derived from an EMBL/GenBank/DDBJ whole genome shotgun (WGS) entry which is preliminary data.</text>
</comment>
<evidence type="ECO:0000256" key="1">
    <source>
        <dbReference type="SAM" id="MobiDB-lite"/>
    </source>
</evidence>
<protein>
    <recommendedName>
        <fullName evidence="4">Phage protein</fullName>
    </recommendedName>
</protein>
<evidence type="ECO:0000313" key="2">
    <source>
        <dbReference type="EMBL" id="RFD77765.1"/>
    </source>
</evidence>
<dbReference type="EMBL" id="LRTT01000001">
    <property type="protein sequence ID" value="RFD77765.1"/>
    <property type="molecule type" value="Genomic_DNA"/>
</dbReference>
<dbReference type="Proteomes" id="UP000258533">
    <property type="component" value="Unassembled WGS sequence"/>
</dbReference>
<sequence length="116" mass="12736">MKGEMVTVLFPVFNGVDAFNNPIEAEPKEEQVENVLVSPGSGVSANANADSELQPYGIEVSRICYFPRSWTYKSLRGAKIRIRGREYSVLGDPEPLDGGMSPTAWNLEVDVTDKEG</sequence>
<feature type="region of interest" description="Disordered" evidence="1">
    <location>
        <begin position="91"/>
        <end position="116"/>
    </location>
</feature>